<gene>
    <name evidence="1" type="ORF">PHYPA_016341</name>
</gene>
<reference evidence="1 3" key="1">
    <citation type="journal article" date="2008" name="Science">
        <title>The Physcomitrella genome reveals evolutionary insights into the conquest of land by plants.</title>
        <authorList>
            <person name="Rensing S."/>
            <person name="Lang D."/>
            <person name="Zimmer A."/>
            <person name="Terry A."/>
            <person name="Salamov A."/>
            <person name="Shapiro H."/>
            <person name="Nishiyama T."/>
            <person name="Perroud P.-F."/>
            <person name="Lindquist E."/>
            <person name="Kamisugi Y."/>
            <person name="Tanahashi T."/>
            <person name="Sakakibara K."/>
            <person name="Fujita T."/>
            <person name="Oishi K."/>
            <person name="Shin-I T."/>
            <person name="Kuroki Y."/>
            <person name="Toyoda A."/>
            <person name="Suzuki Y."/>
            <person name="Hashimoto A."/>
            <person name="Yamaguchi K."/>
            <person name="Sugano A."/>
            <person name="Kohara Y."/>
            <person name="Fujiyama A."/>
            <person name="Anterola A."/>
            <person name="Aoki S."/>
            <person name="Ashton N."/>
            <person name="Barbazuk W.B."/>
            <person name="Barker E."/>
            <person name="Bennetzen J."/>
            <person name="Bezanilla M."/>
            <person name="Blankenship R."/>
            <person name="Cho S.H."/>
            <person name="Dutcher S."/>
            <person name="Estelle M."/>
            <person name="Fawcett J.A."/>
            <person name="Gundlach H."/>
            <person name="Hanada K."/>
            <person name="Heyl A."/>
            <person name="Hicks K.A."/>
            <person name="Hugh J."/>
            <person name="Lohr M."/>
            <person name="Mayer K."/>
            <person name="Melkozernov A."/>
            <person name="Murata T."/>
            <person name="Nelson D."/>
            <person name="Pils B."/>
            <person name="Prigge M."/>
            <person name="Reiss B."/>
            <person name="Renner T."/>
            <person name="Rombauts S."/>
            <person name="Rushton P."/>
            <person name="Sanderfoot A."/>
            <person name="Schween G."/>
            <person name="Shiu S.-H."/>
            <person name="Stueber K."/>
            <person name="Theodoulou F.L."/>
            <person name="Tu H."/>
            <person name="Van de Peer Y."/>
            <person name="Verrier P.J."/>
            <person name="Waters E."/>
            <person name="Wood A."/>
            <person name="Yang L."/>
            <person name="Cove D."/>
            <person name="Cuming A."/>
            <person name="Hasebe M."/>
            <person name="Lucas S."/>
            <person name="Mishler D.B."/>
            <person name="Reski R."/>
            <person name="Grigoriev I."/>
            <person name="Quatrano R.S."/>
            <person name="Boore J.L."/>
        </authorList>
    </citation>
    <scope>NUCLEOTIDE SEQUENCE [LARGE SCALE GENOMIC DNA]</scope>
    <source>
        <strain evidence="2 3">cv. Gransden 2004</strain>
    </source>
</reference>
<proteinExistence type="predicted"/>
<name>A0A2K1JQZ3_PHYPA</name>
<protein>
    <submittedName>
        <fullName evidence="1 2">Uncharacterized protein</fullName>
    </submittedName>
</protein>
<dbReference type="EMBL" id="ABEU02000012">
    <property type="protein sequence ID" value="PNR43958.1"/>
    <property type="molecule type" value="Genomic_DNA"/>
</dbReference>
<reference evidence="2" key="3">
    <citation type="submission" date="2020-12" db="UniProtKB">
        <authorList>
            <consortium name="EnsemblPlants"/>
        </authorList>
    </citation>
    <scope>IDENTIFICATION</scope>
</reference>
<evidence type="ECO:0000313" key="3">
    <source>
        <dbReference type="Proteomes" id="UP000006727"/>
    </source>
</evidence>
<evidence type="ECO:0000313" key="1">
    <source>
        <dbReference type="EMBL" id="PNR43958.1"/>
    </source>
</evidence>
<evidence type="ECO:0000313" key="2">
    <source>
        <dbReference type="EnsemblPlants" id="Pp3c12_15688V3.1"/>
    </source>
</evidence>
<dbReference type="Proteomes" id="UP000006727">
    <property type="component" value="Chromosome 12"/>
</dbReference>
<sequence>MGFVQAGEAFSPPGRWDFEIAWDPSLKRVLRFKQTRSLIDVALCRMICSSGASCGLLVVADIDVASIRYAAFETCSVCMTS</sequence>
<keyword evidence="3" id="KW-1185">Reference proteome</keyword>
<dbReference type="Gramene" id="Pp3c12_15688V3.1">
    <property type="protein sequence ID" value="Pp3c12_15688V3.1"/>
    <property type="gene ID" value="Pp3c12_15688"/>
</dbReference>
<organism evidence="1">
    <name type="scientific">Physcomitrium patens</name>
    <name type="common">Spreading-leaved earth moss</name>
    <name type="synonym">Physcomitrella patens</name>
    <dbReference type="NCBI Taxonomy" id="3218"/>
    <lineage>
        <taxon>Eukaryota</taxon>
        <taxon>Viridiplantae</taxon>
        <taxon>Streptophyta</taxon>
        <taxon>Embryophyta</taxon>
        <taxon>Bryophyta</taxon>
        <taxon>Bryophytina</taxon>
        <taxon>Bryopsida</taxon>
        <taxon>Funariidae</taxon>
        <taxon>Funariales</taxon>
        <taxon>Funariaceae</taxon>
        <taxon>Physcomitrium</taxon>
    </lineage>
</organism>
<dbReference type="AlphaFoldDB" id="A0A2K1JQZ3"/>
<accession>A0A2K1JQZ3</accession>
<reference evidence="1 3" key="2">
    <citation type="journal article" date="2018" name="Plant J.">
        <title>The Physcomitrella patens chromosome-scale assembly reveals moss genome structure and evolution.</title>
        <authorList>
            <person name="Lang D."/>
            <person name="Ullrich K.K."/>
            <person name="Murat F."/>
            <person name="Fuchs J."/>
            <person name="Jenkins J."/>
            <person name="Haas F.B."/>
            <person name="Piednoel M."/>
            <person name="Gundlach H."/>
            <person name="Van Bel M."/>
            <person name="Meyberg R."/>
            <person name="Vives C."/>
            <person name="Morata J."/>
            <person name="Symeonidi A."/>
            <person name="Hiss M."/>
            <person name="Muchero W."/>
            <person name="Kamisugi Y."/>
            <person name="Saleh O."/>
            <person name="Blanc G."/>
            <person name="Decker E.L."/>
            <person name="van Gessel N."/>
            <person name="Grimwood J."/>
            <person name="Hayes R.D."/>
            <person name="Graham S.W."/>
            <person name="Gunter L.E."/>
            <person name="McDaniel S.F."/>
            <person name="Hoernstein S.N.W."/>
            <person name="Larsson A."/>
            <person name="Li F.W."/>
            <person name="Perroud P.F."/>
            <person name="Phillips J."/>
            <person name="Ranjan P."/>
            <person name="Rokshar D.S."/>
            <person name="Rothfels C.J."/>
            <person name="Schneider L."/>
            <person name="Shu S."/>
            <person name="Stevenson D.W."/>
            <person name="Thummler F."/>
            <person name="Tillich M."/>
            <person name="Villarreal Aguilar J.C."/>
            <person name="Widiez T."/>
            <person name="Wong G.K."/>
            <person name="Wymore A."/>
            <person name="Zhang Y."/>
            <person name="Zimmer A.D."/>
            <person name="Quatrano R.S."/>
            <person name="Mayer K.F.X."/>
            <person name="Goodstein D."/>
            <person name="Casacuberta J.M."/>
            <person name="Vandepoele K."/>
            <person name="Reski R."/>
            <person name="Cuming A.C."/>
            <person name="Tuskan G.A."/>
            <person name="Maumus F."/>
            <person name="Salse J."/>
            <person name="Schmutz J."/>
            <person name="Rensing S.A."/>
        </authorList>
    </citation>
    <scope>NUCLEOTIDE SEQUENCE [LARGE SCALE GENOMIC DNA]</scope>
    <source>
        <strain evidence="2 3">cv. Gransden 2004</strain>
    </source>
</reference>
<dbReference type="EnsemblPlants" id="Pp3c12_15688V3.1">
    <property type="protein sequence ID" value="Pp3c12_15688V3.1"/>
    <property type="gene ID" value="Pp3c12_15688"/>
</dbReference>
<dbReference type="InParanoid" id="A0A2K1JQZ3"/>